<dbReference type="RefSeq" id="XP_046015715.1">
    <property type="nucleotide sequence ID" value="XM_046149599.1"/>
</dbReference>
<evidence type="ECO:0000313" key="3">
    <source>
        <dbReference type="Proteomes" id="UP000756346"/>
    </source>
</evidence>
<dbReference type="Gene3D" id="1.10.8.20">
    <property type="entry name" value="N-terminal domain of phosphatidylinositol transfer protein sec14p"/>
    <property type="match status" value="1"/>
</dbReference>
<organism evidence="2 3">
    <name type="scientific">Microdochium trichocladiopsis</name>
    <dbReference type="NCBI Taxonomy" id="1682393"/>
    <lineage>
        <taxon>Eukaryota</taxon>
        <taxon>Fungi</taxon>
        <taxon>Dikarya</taxon>
        <taxon>Ascomycota</taxon>
        <taxon>Pezizomycotina</taxon>
        <taxon>Sordariomycetes</taxon>
        <taxon>Xylariomycetidae</taxon>
        <taxon>Xylariales</taxon>
        <taxon>Microdochiaceae</taxon>
        <taxon>Microdochium</taxon>
    </lineage>
</organism>
<dbReference type="InterPro" id="IPR011074">
    <property type="entry name" value="CRAL/TRIO_N_dom"/>
</dbReference>
<dbReference type="InterPro" id="IPR036865">
    <property type="entry name" value="CRAL-TRIO_dom_sf"/>
</dbReference>
<feature type="domain" description="CRAL-TRIO" evidence="1">
    <location>
        <begin position="102"/>
        <end position="296"/>
    </location>
</feature>
<comment type="caution">
    <text evidence="2">The sequence shown here is derived from an EMBL/GenBank/DDBJ whole genome shotgun (WGS) entry which is preliminary data.</text>
</comment>
<dbReference type="PANTHER" id="PTHR45657">
    <property type="entry name" value="CRAL-TRIO DOMAIN-CONTAINING PROTEIN YKL091C-RELATED"/>
    <property type="match status" value="1"/>
</dbReference>
<evidence type="ECO:0000313" key="2">
    <source>
        <dbReference type="EMBL" id="KAH7035622.1"/>
    </source>
</evidence>
<dbReference type="OrthoDB" id="30289at2759"/>
<dbReference type="GeneID" id="70179145"/>
<proteinExistence type="predicted"/>
<dbReference type="InterPro" id="IPR036273">
    <property type="entry name" value="CRAL/TRIO_N_dom_sf"/>
</dbReference>
<dbReference type="SUPFAM" id="SSF52087">
    <property type="entry name" value="CRAL/TRIO domain"/>
    <property type="match status" value="1"/>
</dbReference>
<evidence type="ECO:0000259" key="1">
    <source>
        <dbReference type="PROSITE" id="PS50191"/>
    </source>
</evidence>
<dbReference type="EMBL" id="JAGTJQ010000003">
    <property type="protein sequence ID" value="KAH7035622.1"/>
    <property type="molecule type" value="Genomic_DNA"/>
</dbReference>
<name>A0A9P8YEQ3_9PEZI</name>
<dbReference type="InterPro" id="IPR051026">
    <property type="entry name" value="PI/PC_transfer"/>
</dbReference>
<dbReference type="CDD" id="cd00170">
    <property type="entry name" value="SEC14"/>
    <property type="match status" value="1"/>
</dbReference>
<dbReference type="PROSITE" id="PS50191">
    <property type="entry name" value="CRAL_TRIO"/>
    <property type="match status" value="1"/>
</dbReference>
<dbReference type="AlphaFoldDB" id="A0A9P8YEQ3"/>
<accession>A0A9P8YEQ3</accession>
<dbReference type="InterPro" id="IPR001251">
    <property type="entry name" value="CRAL-TRIO_dom"/>
</dbReference>
<dbReference type="PANTHER" id="PTHR45657:SF3">
    <property type="entry name" value="TRANSPORTER, PUTATIVE (AFU_ORTHOLOGUE AFUA_5G09260)-RELATED"/>
    <property type="match status" value="1"/>
</dbReference>
<gene>
    <name evidence="2" type="ORF">B0I36DRAFT_238310</name>
</gene>
<dbReference type="SMART" id="SM00516">
    <property type="entry name" value="SEC14"/>
    <property type="match status" value="1"/>
</dbReference>
<protein>
    <submittedName>
        <fullName evidence="2">CRAL-TRIO domain-containing protein</fullName>
    </submittedName>
</protein>
<dbReference type="Pfam" id="PF03765">
    <property type="entry name" value="CRAL_TRIO_N"/>
    <property type="match status" value="1"/>
</dbReference>
<keyword evidence="3" id="KW-1185">Reference proteome</keyword>
<dbReference type="Pfam" id="PF00650">
    <property type="entry name" value="CRAL_TRIO"/>
    <property type="match status" value="1"/>
</dbReference>
<reference evidence="2" key="1">
    <citation type="journal article" date="2021" name="Nat. Commun.">
        <title>Genetic determinants of endophytism in the Arabidopsis root mycobiome.</title>
        <authorList>
            <person name="Mesny F."/>
            <person name="Miyauchi S."/>
            <person name="Thiergart T."/>
            <person name="Pickel B."/>
            <person name="Atanasova L."/>
            <person name="Karlsson M."/>
            <person name="Huettel B."/>
            <person name="Barry K.W."/>
            <person name="Haridas S."/>
            <person name="Chen C."/>
            <person name="Bauer D."/>
            <person name="Andreopoulos W."/>
            <person name="Pangilinan J."/>
            <person name="LaButti K."/>
            <person name="Riley R."/>
            <person name="Lipzen A."/>
            <person name="Clum A."/>
            <person name="Drula E."/>
            <person name="Henrissat B."/>
            <person name="Kohler A."/>
            <person name="Grigoriev I.V."/>
            <person name="Martin F.M."/>
            <person name="Hacquard S."/>
        </authorList>
    </citation>
    <scope>NUCLEOTIDE SEQUENCE</scope>
    <source>
        <strain evidence="2">MPI-CAGE-CH-0230</strain>
    </source>
</reference>
<sequence length="464" mass="51551">MGSVHNGRLPAAGAPGVGYPYGHFGHLEEHEAKALEDFKILLEEKGEYTPGPPPTTTTPSCCTRFLRARRWVPQDAYTQFSENESFRKANQIDVLYDTMDVDAYEKSKTLYPRYTGRRDKRGMPVYVYRISHLDSKAVAAYEKDTQSTYSMAETDGKTPAKLLRLVALYEDLTSFVQPLCTQCPDREHAPTPITLSTNVVDISNVSLKMFWNLRQHMQAASELATSHYPETLDRIFIIGAPYFFSTVWGWIKKWFDPVTVSKIFILTPAEVIPVLSQFIEMRDIPKVYGGELAWEFFDEPAWDEGIMKTCKWENGHTAFPVGPKRWELTEDGKHLQCIAVGYKDGQPRRELVCKVAVLNSAVETTEQTTATEDAPVVAEDAPVAATPAVAATESATTTTAPVDEKTPGTVKVAGMAITVKGEEVYKGDHLTTAPVDEVEALKLTDDEVNALKEKKEDAAVPTAA</sequence>
<dbReference type="Gene3D" id="3.40.525.10">
    <property type="entry name" value="CRAL-TRIO lipid binding domain"/>
    <property type="match status" value="1"/>
</dbReference>
<dbReference type="SUPFAM" id="SSF46938">
    <property type="entry name" value="CRAL/TRIO N-terminal domain"/>
    <property type="match status" value="1"/>
</dbReference>
<dbReference type="Proteomes" id="UP000756346">
    <property type="component" value="Unassembled WGS sequence"/>
</dbReference>